<evidence type="ECO:0000256" key="2">
    <source>
        <dbReference type="SAM" id="MobiDB-lite"/>
    </source>
</evidence>
<dbReference type="InterPro" id="IPR000504">
    <property type="entry name" value="RRM_dom"/>
</dbReference>
<keyword evidence="5" id="KW-1185">Reference proteome</keyword>
<name>A0A3M6VIR1_9STRA</name>
<dbReference type="GO" id="GO:0003723">
    <property type="term" value="F:RNA binding"/>
    <property type="evidence" value="ECO:0007669"/>
    <property type="project" value="UniProtKB-UniRule"/>
</dbReference>
<dbReference type="SUPFAM" id="SSF54928">
    <property type="entry name" value="RNA-binding domain, RBD"/>
    <property type="match status" value="1"/>
</dbReference>
<dbReference type="InterPro" id="IPR035979">
    <property type="entry name" value="RBD_domain_sf"/>
</dbReference>
<feature type="domain" description="RRM" evidence="3">
    <location>
        <begin position="62"/>
        <end position="106"/>
    </location>
</feature>
<dbReference type="Gene3D" id="3.30.70.330">
    <property type="match status" value="1"/>
</dbReference>
<feature type="region of interest" description="Disordered" evidence="2">
    <location>
        <begin position="1"/>
        <end position="57"/>
    </location>
</feature>
<dbReference type="EMBL" id="QLLG01000218">
    <property type="protein sequence ID" value="RMX66053.1"/>
    <property type="molecule type" value="Genomic_DNA"/>
</dbReference>
<dbReference type="Pfam" id="PF00076">
    <property type="entry name" value="RRM_1"/>
    <property type="match status" value="1"/>
</dbReference>
<feature type="compositionally biased region" description="Basic and acidic residues" evidence="2">
    <location>
        <begin position="21"/>
        <end position="41"/>
    </location>
</feature>
<reference evidence="4 5" key="1">
    <citation type="submission" date="2018-06" db="EMBL/GenBank/DDBJ databases">
        <title>Comparative genomics of downy mildews reveals potential adaptations to biotrophy.</title>
        <authorList>
            <person name="Fletcher K."/>
            <person name="Klosterman S.J."/>
            <person name="Derevnina L."/>
            <person name="Martin F."/>
            <person name="Koike S."/>
            <person name="Reyes Chin-Wo S."/>
            <person name="Mou B."/>
            <person name="Michelmore R."/>
        </authorList>
    </citation>
    <scope>NUCLEOTIDE SEQUENCE [LARGE SCALE GENOMIC DNA]</scope>
    <source>
        <strain evidence="4 5">R14</strain>
    </source>
</reference>
<gene>
    <name evidence="4" type="ORF">DD238_003957</name>
</gene>
<protein>
    <recommendedName>
        <fullName evidence="3">RRM domain-containing protein</fullName>
    </recommendedName>
</protein>
<evidence type="ECO:0000256" key="1">
    <source>
        <dbReference type="PROSITE-ProRule" id="PRU00176"/>
    </source>
</evidence>
<dbReference type="Proteomes" id="UP000282087">
    <property type="component" value="Unassembled WGS sequence"/>
</dbReference>
<sequence>MSDRASPSPRRSRSPSPGVQAEDKTSVRLDTEMQDVHERSRSHSLARSSGIAPLKDVENPGNNLYVANLATRVGQVELEEIFTKFGRVSKCEVIVDPVTRESRYKGVIPIGKGWTEKKLIGVSRSTGSEDEGGACETKAWTRENAWTTLDRDLLAQSMVDAIALPEIVVVIEDDGVVAETAAGSRVAMTIENEAVTMIGTEGMGDTTTAIVAVEAMTVIRAMTDDVVSLDAAKHMMTGTTASALRTPNGLHQKKKGIASTSRFSSTRYSFSCVPSLCLIQLNKSKLVHLSVERTHRQPQMSAYAEATVATPLDQINKRTTQPHDKQLIVF</sequence>
<dbReference type="STRING" id="542832.A0A3M6VIR1"/>
<dbReference type="PROSITE" id="PS50102">
    <property type="entry name" value="RRM"/>
    <property type="match status" value="1"/>
</dbReference>
<feature type="compositionally biased region" description="Low complexity" evidence="2">
    <location>
        <begin position="1"/>
        <end position="17"/>
    </location>
</feature>
<comment type="caution">
    <text evidence="4">The sequence shown here is derived from an EMBL/GenBank/DDBJ whole genome shotgun (WGS) entry which is preliminary data.</text>
</comment>
<proteinExistence type="predicted"/>
<dbReference type="AlphaFoldDB" id="A0A3M6VIR1"/>
<accession>A0A3M6VIR1</accession>
<evidence type="ECO:0000313" key="5">
    <source>
        <dbReference type="Proteomes" id="UP000282087"/>
    </source>
</evidence>
<evidence type="ECO:0000313" key="4">
    <source>
        <dbReference type="EMBL" id="RMX66053.1"/>
    </source>
</evidence>
<organism evidence="4 5">
    <name type="scientific">Peronospora effusa</name>
    <dbReference type="NCBI Taxonomy" id="542832"/>
    <lineage>
        <taxon>Eukaryota</taxon>
        <taxon>Sar</taxon>
        <taxon>Stramenopiles</taxon>
        <taxon>Oomycota</taxon>
        <taxon>Peronosporomycetes</taxon>
        <taxon>Peronosporales</taxon>
        <taxon>Peronosporaceae</taxon>
        <taxon>Peronospora</taxon>
    </lineage>
</organism>
<keyword evidence="1" id="KW-0694">RNA-binding</keyword>
<dbReference type="InterPro" id="IPR012677">
    <property type="entry name" value="Nucleotide-bd_a/b_plait_sf"/>
</dbReference>
<evidence type="ECO:0000259" key="3">
    <source>
        <dbReference type="PROSITE" id="PS50102"/>
    </source>
</evidence>